<evidence type="ECO:0000256" key="1">
    <source>
        <dbReference type="ARBA" id="ARBA00004123"/>
    </source>
</evidence>
<dbReference type="InterPro" id="IPR052035">
    <property type="entry name" value="ZnF_BED_domain_contain"/>
</dbReference>
<keyword evidence="5" id="KW-0805">Transcription regulation</keyword>
<dbReference type="Pfam" id="PF02892">
    <property type="entry name" value="zf-BED"/>
    <property type="match status" value="1"/>
</dbReference>
<dbReference type="SUPFAM" id="SSF140996">
    <property type="entry name" value="Hermes dimerisation domain"/>
    <property type="match status" value="1"/>
</dbReference>
<dbReference type="SUPFAM" id="SSF53098">
    <property type="entry name" value="Ribonuclease H-like"/>
    <property type="match status" value="1"/>
</dbReference>
<feature type="compositionally biased region" description="Basic and acidic residues" evidence="8">
    <location>
        <begin position="762"/>
        <end position="779"/>
    </location>
</feature>
<dbReference type="GO" id="GO:0003677">
    <property type="term" value="F:DNA binding"/>
    <property type="evidence" value="ECO:0007669"/>
    <property type="project" value="InterPro"/>
</dbReference>
<comment type="caution">
    <text evidence="10">The sequence shown here is derived from an EMBL/GenBank/DDBJ whole genome shotgun (WGS) entry which is preliminary data.</text>
</comment>
<evidence type="ECO:0000256" key="3">
    <source>
        <dbReference type="ARBA" id="ARBA00022771"/>
    </source>
</evidence>
<dbReference type="AlphaFoldDB" id="A0A813VGF1"/>
<evidence type="ECO:0000256" key="7">
    <source>
        <dbReference type="ARBA" id="ARBA00023242"/>
    </source>
</evidence>
<dbReference type="PANTHER" id="PTHR46481:SF10">
    <property type="entry name" value="ZINC FINGER BED DOMAIN-CONTAINING PROTEIN 39"/>
    <property type="match status" value="1"/>
</dbReference>
<dbReference type="PANTHER" id="PTHR46481">
    <property type="entry name" value="ZINC FINGER BED DOMAIN-CONTAINING PROTEIN 4"/>
    <property type="match status" value="1"/>
</dbReference>
<dbReference type="OrthoDB" id="106267at2759"/>
<dbReference type="SUPFAM" id="SSF56672">
    <property type="entry name" value="DNA/RNA polymerases"/>
    <property type="match status" value="1"/>
</dbReference>
<keyword evidence="3" id="KW-0863">Zinc-finger</keyword>
<gene>
    <name evidence="10" type="ORF">OXX778_LOCUS8307</name>
</gene>
<dbReference type="InterPro" id="IPR003656">
    <property type="entry name" value="Znf_BED"/>
</dbReference>
<evidence type="ECO:0000256" key="2">
    <source>
        <dbReference type="ARBA" id="ARBA00022723"/>
    </source>
</evidence>
<protein>
    <recommendedName>
        <fullName evidence="9">BED-type domain-containing protein</fullName>
    </recommendedName>
</protein>
<feature type="region of interest" description="Disordered" evidence="8">
    <location>
        <begin position="387"/>
        <end position="471"/>
    </location>
</feature>
<feature type="compositionally biased region" description="Low complexity" evidence="8">
    <location>
        <begin position="410"/>
        <end position="424"/>
    </location>
</feature>
<sequence>MMENKQVIKCNYCTVFYVWPVSTTNMLNHLKDKHCLGLLENVNNNEEVSSSDESASNSKRFKENDEKMSKIDTDLLKFIISASIPFRVVENVYFQRFVSKLNKNYRMPNRVKISKELLEKEYGFIYFKDNPYPYLGVTIHFLNDDLYLQSKALEVKHLPGNHTTMIIRDAVLEVLFSWNIVEKVFGVLNDNASNVIKLCDYLNESLSEMPSINKHQEIFQFNCAAHILNLVLKKSFKIEGLIRNFEISDLSELDDECPEFILSSDEISIMKKFQNLIDKCHLLKSKQALSALKSNEIIQDVPTRWNKEKYDHLVISDDELAMLKDSKDIFQHFYQATTELSATSVPAEHSGYNIWDRRNRLKPENVNNDDHTLDEIIDEAVKYDVNELPKQRDEKVQKMEPESNTSRSDNNYINNPPINKNFNYQQTNGKHNSPPQRSYQQNHNYQTSYQRPTKTNQESNHINNQQKKQHQQIETGYIAKKIKCYKCNNAATIARDCGTINTLGLTECDLSIDNINVILQASIIEGLINDVILGLDTLNEFKIPNNAIDILVNWTTRTTLSNDLTSTTEISHSIELYDYTPFNFKTRPVPFSKRNELEQIINEMLKSNLIRPSKYHNSHLRVSSVISSSTSSQSDKPTQTSINFLGHVVKNGTIRPSDDKIEVVAKNEEPKNVEETLAFIGLTSHYRKFVKDYEFTNDNIEEVSEINIAEPTTSNSGTENMDQLDKNPYTFIENNNTSPNINTRENSTRKYPNYNIIYAPDRPQRTRRPPDRFEPRKFK</sequence>
<evidence type="ECO:0000313" key="11">
    <source>
        <dbReference type="Proteomes" id="UP000663879"/>
    </source>
</evidence>
<name>A0A813VGF1_9BILA</name>
<dbReference type="GO" id="GO:0005634">
    <property type="term" value="C:nucleus"/>
    <property type="evidence" value="ECO:0007669"/>
    <property type="project" value="UniProtKB-SubCell"/>
</dbReference>
<organism evidence="10 11">
    <name type="scientific">Brachionus calyciflorus</name>
    <dbReference type="NCBI Taxonomy" id="104777"/>
    <lineage>
        <taxon>Eukaryota</taxon>
        <taxon>Metazoa</taxon>
        <taxon>Spiralia</taxon>
        <taxon>Gnathifera</taxon>
        <taxon>Rotifera</taxon>
        <taxon>Eurotatoria</taxon>
        <taxon>Monogononta</taxon>
        <taxon>Pseudotrocha</taxon>
        <taxon>Ploima</taxon>
        <taxon>Brachionidae</taxon>
        <taxon>Brachionus</taxon>
    </lineage>
</organism>
<reference evidence="10" key="1">
    <citation type="submission" date="2021-02" db="EMBL/GenBank/DDBJ databases">
        <authorList>
            <person name="Nowell W R."/>
        </authorList>
    </citation>
    <scope>NUCLEOTIDE SEQUENCE</scope>
    <source>
        <strain evidence="10">Ploen Becks lab</strain>
    </source>
</reference>
<feature type="domain" description="BED-type" evidence="9">
    <location>
        <begin position="5"/>
        <end position="34"/>
    </location>
</feature>
<comment type="subcellular location">
    <subcellularLocation>
        <location evidence="1">Nucleus</location>
    </subcellularLocation>
</comment>
<feature type="compositionally biased region" description="Polar residues" evidence="8">
    <location>
        <begin position="425"/>
        <end position="459"/>
    </location>
</feature>
<keyword evidence="2" id="KW-0479">Metal-binding</keyword>
<evidence type="ECO:0000313" key="10">
    <source>
        <dbReference type="EMBL" id="CAF0838094.1"/>
    </source>
</evidence>
<dbReference type="EMBL" id="CAJNOC010001133">
    <property type="protein sequence ID" value="CAF0838094.1"/>
    <property type="molecule type" value="Genomic_DNA"/>
</dbReference>
<dbReference type="Proteomes" id="UP000663879">
    <property type="component" value="Unassembled WGS sequence"/>
</dbReference>
<keyword evidence="7" id="KW-0539">Nucleus</keyword>
<keyword evidence="4" id="KW-0862">Zinc</keyword>
<accession>A0A813VGF1</accession>
<evidence type="ECO:0000256" key="4">
    <source>
        <dbReference type="ARBA" id="ARBA00022833"/>
    </source>
</evidence>
<keyword evidence="6" id="KW-0804">Transcription</keyword>
<dbReference type="InterPro" id="IPR043502">
    <property type="entry name" value="DNA/RNA_pol_sf"/>
</dbReference>
<feature type="compositionally biased region" description="Basic and acidic residues" evidence="8">
    <location>
        <begin position="387"/>
        <end position="401"/>
    </location>
</feature>
<feature type="region of interest" description="Disordered" evidence="8">
    <location>
        <begin position="758"/>
        <end position="779"/>
    </location>
</feature>
<evidence type="ECO:0000259" key="9">
    <source>
        <dbReference type="Pfam" id="PF02892"/>
    </source>
</evidence>
<dbReference type="GO" id="GO:0008270">
    <property type="term" value="F:zinc ion binding"/>
    <property type="evidence" value="ECO:0007669"/>
    <property type="project" value="UniProtKB-KW"/>
</dbReference>
<dbReference type="InterPro" id="IPR012337">
    <property type="entry name" value="RNaseH-like_sf"/>
</dbReference>
<keyword evidence="11" id="KW-1185">Reference proteome</keyword>
<proteinExistence type="predicted"/>
<evidence type="ECO:0000256" key="8">
    <source>
        <dbReference type="SAM" id="MobiDB-lite"/>
    </source>
</evidence>
<evidence type="ECO:0000256" key="6">
    <source>
        <dbReference type="ARBA" id="ARBA00023163"/>
    </source>
</evidence>
<evidence type="ECO:0000256" key="5">
    <source>
        <dbReference type="ARBA" id="ARBA00023015"/>
    </source>
</evidence>